<sequence length="40" mass="4599">MRFIDAVLSLALIAEIHGTDRAVAEAAKRFSKQLPRRYRQ</sequence>
<protein>
    <recommendedName>
        <fullName evidence="1">DUF7740 domain-containing protein</fullName>
    </recommendedName>
</protein>
<name>A0A562PR24_9PSED</name>
<dbReference type="InterPro" id="IPR056642">
    <property type="entry name" value="DUF7740"/>
</dbReference>
<organism evidence="2 3">
    <name type="scientific">Pseudomonas duriflava</name>
    <dbReference type="NCBI Taxonomy" id="459528"/>
    <lineage>
        <taxon>Bacteria</taxon>
        <taxon>Pseudomonadati</taxon>
        <taxon>Pseudomonadota</taxon>
        <taxon>Gammaproteobacteria</taxon>
        <taxon>Pseudomonadales</taxon>
        <taxon>Pseudomonadaceae</taxon>
        <taxon>Pseudomonas</taxon>
    </lineage>
</organism>
<evidence type="ECO:0000313" key="2">
    <source>
        <dbReference type="EMBL" id="TWI46859.1"/>
    </source>
</evidence>
<dbReference type="Pfam" id="PF24886">
    <property type="entry name" value="DUF7740"/>
    <property type="match status" value="1"/>
</dbReference>
<feature type="non-terminal residue" evidence="2">
    <location>
        <position position="40"/>
    </location>
</feature>
<dbReference type="EMBL" id="VLKY01000029">
    <property type="protein sequence ID" value="TWI46859.1"/>
    <property type="molecule type" value="Genomic_DNA"/>
</dbReference>
<keyword evidence="3" id="KW-1185">Reference proteome</keyword>
<reference evidence="2 3" key="1">
    <citation type="journal article" date="2015" name="Stand. Genomic Sci.">
        <title>Genomic Encyclopedia of Bacterial and Archaeal Type Strains, Phase III: the genomes of soil and plant-associated and newly described type strains.</title>
        <authorList>
            <person name="Whitman W.B."/>
            <person name="Woyke T."/>
            <person name="Klenk H.P."/>
            <person name="Zhou Y."/>
            <person name="Lilburn T.G."/>
            <person name="Beck B.J."/>
            <person name="De Vos P."/>
            <person name="Vandamme P."/>
            <person name="Eisen J.A."/>
            <person name="Garrity G."/>
            <person name="Hugenholtz P."/>
            <person name="Kyrpides N.C."/>
        </authorList>
    </citation>
    <scope>NUCLEOTIDE SEQUENCE [LARGE SCALE GENOMIC DNA]</scope>
    <source>
        <strain evidence="2 3">CGMCC 1.6858</strain>
    </source>
</reference>
<accession>A0A562PR24</accession>
<dbReference type="AlphaFoldDB" id="A0A562PR24"/>
<feature type="domain" description="DUF7740" evidence="1">
    <location>
        <begin position="1"/>
        <end position="40"/>
    </location>
</feature>
<evidence type="ECO:0000259" key="1">
    <source>
        <dbReference type="Pfam" id="PF24886"/>
    </source>
</evidence>
<comment type="caution">
    <text evidence="2">The sequence shown here is derived from an EMBL/GenBank/DDBJ whole genome shotgun (WGS) entry which is preliminary data.</text>
</comment>
<evidence type="ECO:0000313" key="3">
    <source>
        <dbReference type="Proteomes" id="UP000316905"/>
    </source>
</evidence>
<proteinExistence type="predicted"/>
<dbReference type="Proteomes" id="UP000316905">
    <property type="component" value="Unassembled WGS sequence"/>
</dbReference>
<gene>
    <name evidence="2" type="ORF">IQ22_04476</name>
</gene>